<feature type="region of interest" description="Disordered" evidence="1">
    <location>
        <begin position="107"/>
        <end position="133"/>
    </location>
</feature>
<organism evidence="2 3">
    <name type="scientific">Microdochium trichocladiopsis</name>
    <dbReference type="NCBI Taxonomy" id="1682393"/>
    <lineage>
        <taxon>Eukaryota</taxon>
        <taxon>Fungi</taxon>
        <taxon>Dikarya</taxon>
        <taxon>Ascomycota</taxon>
        <taxon>Pezizomycotina</taxon>
        <taxon>Sordariomycetes</taxon>
        <taxon>Xylariomycetidae</taxon>
        <taxon>Xylariales</taxon>
        <taxon>Microdochiaceae</taxon>
        <taxon>Microdochium</taxon>
    </lineage>
</organism>
<proteinExistence type="predicted"/>
<protein>
    <submittedName>
        <fullName evidence="2">Uncharacterized protein</fullName>
    </submittedName>
</protein>
<dbReference type="Proteomes" id="UP000756346">
    <property type="component" value="Unassembled WGS sequence"/>
</dbReference>
<accession>A0A9P8YGX8</accession>
<evidence type="ECO:0000313" key="2">
    <source>
        <dbReference type="EMBL" id="KAH7037920.1"/>
    </source>
</evidence>
<sequence length="133" mass="13388">MCFIGGRLSDLGCPPPSPPPPPSRHPSPPPQPLAPPSPCSEAPLKNQLDPCGCRLDAALPAFLLSETASRPLAFVSFASQPTLRPGQGKANPCPCLSPAPVTLLQSPGAPSCLPQLASGGPAASPVPHLPTPG</sequence>
<comment type="caution">
    <text evidence="2">The sequence shown here is derived from an EMBL/GenBank/DDBJ whole genome shotgun (WGS) entry which is preliminary data.</text>
</comment>
<reference evidence="2" key="1">
    <citation type="journal article" date="2021" name="Nat. Commun.">
        <title>Genetic determinants of endophytism in the Arabidopsis root mycobiome.</title>
        <authorList>
            <person name="Mesny F."/>
            <person name="Miyauchi S."/>
            <person name="Thiergart T."/>
            <person name="Pickel B."/>
            <person name="Atanasova L."/>
            <person name="Karlsson M."/>
            <person name="Huettel B."/>
            <person name="Barry K.W."/>
            <person name="Haridas S."/>
            <person name="Chen C."/>
            <person name="Bauer D."/>
            <person name="Andreopoulos W."/>
            <person name="Pangilinan J."/>
            <person name="LaButti K."/>
            <person name="Riley R."/>
            <person name="Lipzen A."/>
            <person name="Clum A."/>
            <person name="Drula E."/>
            <person name="Henrissat B."/>
            <person name="Kohler A."/>
            <person name="Grigoriev I.V."/>
            <person name="Martin F.M."/>
            <person name="Hacquard S."/>
        </authorList>
    </citation>
    <scope>NUCLEOTIDE SEQUENCE</scope>
    <source>
        <strain evidence="2">MPI-CAGE-CH-0230</strain>
    </source>
</reference>
<feature type="compositionally biased region" description="Pro residues" evidence="1">
    <location>
        <begin position="13"/>
        <end position="38"/>
    </location>
</feature>
<dbReference type="AlphaFoldDB" id="A0A9P8YGX8"/>
<keyword evidence="3" id="KW-1185">Reference proteome</keyword>
<dbReference type="EMBL" id="JAGTJQ010000002">
    <property type="protein sequence ID" value="KAH7037920.1"/>
    <property type="molecule type" value="Genomic_DNA"/>
</dbReference>
<dbReference type="GeneID" id="70182386"/>
<evidence type="ECO:0000256" key="1">
    <source>
        <dbReference type="SAM" id="MobiDB-lite"/>
    </source>
</evidence>
<name>A0A9P8YGX8_9PEZI</name>
<evidence type="ECO:0000313" key="3">
    <source>
        <dbReference type="Proteomes" id="UP000756346"/>
    </source>
</evidence>
<dbReference type="RefSeq" id="XP_046017041.1">
    <property type="nucleotide sequence ID" value="XM_046152840.1"/>
</dbReference>
<gene>
    <name evidence="2" type="ORF">B0I36DRAFT_315066</name>
</gene>
<feature type="region of interest" description="Disordered" evidence="1">
    <location>
        <begin position="1"/>
        <end position="41"/>
    </location>
</feature>